<evidence type="ECO:0000313" key="2">
    <source>
        <dbReference type="EMBL" id="MBY0099011.1"/>
    </source>
</evidence>
<reference evidence="2 3" key="1">
    <citation type="submission" date="2020-07" db="EMBL/GenBank/DDBJ databases">
        <title>Fungal Genomes of the International Space Station.</title>
        <authorList>
            <person name="Seuylemezian A."/>
            <person name="Singh N.K."/>
            <person name="Wood J."/>
            <person name="Venkateswaran K."/>
        </authorList>
    </citation>
    <scope>NUCLEOTIDE SEQUENCE [LARGE SCALE GENOMIC DNA]</scope>
    <source>
        <strain evidence="2 3">PL-B2</strain>
    </source>
</reference>
<keyword evidence="1" id="KW-1133">Transmembrane helix</keyword>
<keyword evidence="1" id="KW-0472">Membrane</keyword>
<feature type="transmembrane region" description="Helical" evidence="1">
    <location>
        <begin position="38"/>
        <end position="56"/>
    </location>
</feature>
<sequence length="80" mass="9060">MNKNRYLLYLLLCGLMLYYALPRISFESLGLESLFAGAWLLFALFVIAGNLSAFLYTPKKQKVAKLGVETKPRRSRGLSN</sequence>
<accession>A0ABS7K9T9</accession>
<keyword evidence="3" id="KW-1185">Reference proteome</keyword>
<gene>
    <name evidence="2" type="ORF">H0185_19780</name>
</gene>
<keyword evidence="1" id="KW-0812">Transmembrane</keyword>
<comment type="caution">
    <text evidence="2">The sequence shown here is derived from an EMBL/GenBank/DDBJ whole genome shotgun (WGS) entry which is preliminary data.</text>
</comment>
<evidence type="ECO:0000256" key="1">
    <source>
        <dbReference type="SAM" id="Phobius"/>
    </source>
</evidence>
<dbReference type="EMBL" id="JACWFH010000031">
    <property type="protein sequence ID" value="MBY0099011.1"/>
    <property type="molecule type" value="Genomic_DNA"/>
</dbReference>
<evidence type="ECO:0008006" key="4">
    <source>
        <dbReference type="Google" id="ProtNLM"/>
    </source>
</evidence>
<proteinExistence type="predicted"/>
<evidence type="ECO:0000313" key="3">
    <source>
        <dbReference type="Proteomes" id="UP000769780"/>
    </source>
</evidence>
<dbReference type="RefSeq" id="WP_221875229.1">
    <property type="nucleotide sequence ID" value="NZ_JACWFH010000031.1"/>
</dbReference>
<protein>
    <recommendedName>
        <fullName evidence="4">DUF4175 domain-containing protein</fullName>
    </recommendedName>
</protein>
<name>A0ABS7K9T9_9BACI</name>
<organism evidence="2 3">
    <name type="scientific">Mesobacillus maritimus</name>
    <dbReference type="NCBI Taxonomy" id="1643336"/>
    <lineage>
        <taxon>Bacteria</taxon>
        <taxon>Bacillati</taxon>
        <taxon>Bacillota</taxon>
        <taxon>Bacilli</taxon>
        <taxon>Bacillales</taxon>
        <taxon>Bacillaceae</taxon>
        <taxon>Mesobacillus</taxon>
    </lineage>
</organism>
<dbReference type="Proteomes" id="UP000769780">
    <property type="component" value="Unassembled WGS sequence"/>
</dbReference>